<dbReference type="OrthoDB" id="78026at2759"/>
<dbReference type="AlphaFoldDB" id="A0A1V9Z8B5"/>
<keyword evidence="3" id="KW-1185">Reference proteome</keyword>
<protein>
    <submittedName>
        <fullName evidence="2">Uncharacterized protein</fullName>
    </submittedName>
</protein>
<proteinExistence type="predicted"/>
<gene>
    <name evidence="2" type="ORF">ACHHYP_01540</name>
</gene>
<evidence type="ECO:0000313" key="3">
    <source>
        <dbReference type="Proteomes" id="UP000243579"/>
    </source>
</evidence>
<feature type="region of interest" description="Disordered" evidence="1">
    <location>
        <begin position="50"/>
        <end position="75"/>
    </location>
</feature>
<name>A0A1V9Z8B5_ACHHY</name>
<evidence type="ECO:0000256" key="1">
    <source>
        <dbReference type="SAM" id="MobiDB-lite"/>
    </source>
</evidence>
<organism evidence="2 3">
    <name type="scientific">Achlya hypogyna</name>
    <name type="common">Oomycete</name>
    <name type="synonym">Protoachlya hypogyna</name>
    <dbReference type="NCBI Taxonomy" id="1202772"/>
    <lineage>
        <taxon>Eukaryota</taxon>
        <taxon>Sar</taxon>
        <taxon>Stramenopiles</taxon>
        <taxon>Oomycota</taxon>
        <taxon>Saprolegniomycetes</taxon>
        <taxon>Saprolegniales</taxon>
        <taxon>Achlyaceae</taxon>
        <taxon>Achlya</taxon>
    </lineage>
</organism>
<reference evidence="2 3" key="1">
    <citation type="journal article" date="2014" name="Genome Biol. Evol.">
        <title>The secreted proteins of Achlya hypogyna and Thraustotheca clavata identify the ancestral oomycete secretome and reveal gene acquisitions by horizontal gene transfer.</title>
        <authorList>
            <person name="Misner I."/>
            <person name="Blouin N."/>
            <person name="Leonard G."/>
            <person name="Richards T.A."/>
            <person name="Lane C.E."/>
        </authorList>
    </citation>
    <scope>NUCLEOTIDE SEQUENCE [LARGE SCALE GENOMIC DNA]</scope>
    <source>
        <strain evidence="2 3">ATCC 48635</strain>
    </source>
</reference>
<feature type="compositionally biased region" description="Basic and acidic residues" evidence="1">
    <location>
        <begin position="66"/>
        <end position="75"/>
    </location>
</feature>
<dbReference type="STRING" id="1202772.A0A1V9Z8B5"/>
<accession>A0A1V9Z8B5</accession>
<sequence>MRLALSDLVEDKAPAKKKVHAKPTLKKGQPFAALSKSNVKRAAVAKPIGAKPGMTKAVVRPTKQQEMQRKQKLQEQKNFEERMMAPQLKKQATAAAPAFVMAPATFSFPGATTANPFASAFAPPPSAIEAFMQPLAAVNTTPVPAPVRVQKQVQRPTNVFEALQDEPEDQPPPMLFQMKPASFQLPAAFDPDL</sequence>
<evidence type="ECO:0000313" key="2">
    <source>
        <dbReference type="EMBL" id="OQR94246.1"/>
    </source>
</evidence>
<comment type="caution">
    <text evidence="2">The sequence shown here is derived from an EMBL/GenBank/DDBJ whole genome shotgun (WGS) entry which is preliminary data.</text>
</comment>
<dbReference type="Proteomes" id="UP000243579">
    <property type="component" value="Unassembled WGS sequence"/>
</dbReference>
<dbReference type="EMBL" id="JNBR01000367">
    <property type="protein sequence ID" value="OQR94246.1"/>
    <property type="molecule type" value="Genomic_DNA"/>
</dbReference>